<reference evidence="2 3" key="1">
    <citation type="journal article" date="2020" name="Nat. Food">
        <title>A phased Vanilla planifolia genome enables genetic improvement of flavour and production.</title>
        <authorList>
            <person name="Hasing T."/>
            <person name="Tang H."/>
            <person name="Brym M."/>
            <person name="Khazi F."/>
            <person name="Huang T."/>
            <person name="Chambers A.H."/>
        </authorList>
    </citation>
    <scope>NUCLEOTIDE SEQUENCE [LARGE SCALE GENOMIC DNA]</scope>
    <source>
        <tissue evidence="2">Leaf</tissue>
    </source>
</reference>
<accession>A0A835U6A4</accession>
<dbReference type="Proteomes" id="UP000639772">
    <property type="component" value="Unassembled WGS sequence"/>
</dbReference>
<organism evidence="2 3">
    <name type="scientific">Vanilla planifolia</name>
    <name type="common">Vanilla</name>
    <dbReference type="NCBI Taxonomy" id="51239"/>
    <lineage>
        <taxon>Eukaryota</taxon>
        <taxon>Viridiplantae</taxon>
        <taxon>Streptophyta</taxon>
        <taxon>Embryophyta</taxon>
        <taxon>Tracheophyta</taxon>
        <taxon>Spermatophyta</taxon>
        <taxon>Magnoliopsida</taxon>
        <taxon>Liliopsida</taxon>
        <taxon>Asparagales</taxon>
        <taxon>Orchidaceae</taxon>
        <taxon>Vanilloideae</taxon>
        <taxon>Vanilleae</taxon>
        <taxon>Vanilla</taxon>
    </lineage>
</organism>
<keyword evidence="1" id="KW-0472">Membrane</keyword>
<gene>
    <name evidence="2" type="ORF">HPP92_027292</name>
</gene>
<name>A0A835U6A4_VANPL</name>
<feature type="transmembrane region" description="Helical" evidence="1">
    <location>
        <begin position="27"/>
        <end position="46"/>
    </location>
</feature>
<feature type="transmembrane region" description="Helical" evidence="1">
    <location>
        <begin position="108"/>
        <end position="126"/>
    </location>
</feature>
<keyword evidence="1" id="KW-0812">Transmembrane</keyword>
<dbReference type="AlphaFoldDB" id="A0A835U6A4"/>
<sequence length="129" mass="14989">MLQNCYGTPLKYVFLHLHENSLDNIETIFGAVMICKTFVLVCFISNTSLTYKYVISFIVAFGHVFFGFILPYLSNSTNFLSLLVQLLQYFLCFNQLNVPFSASIQLGYYSIFKEVLFNFILSYIFYHSC</sequence>
<keyword evidence="1" id="KW-1133">Transmembrane helix</keyword>
<proteinExistence type="predicted"/>
<evidence type="ECO:0000313" key="3">
    <source>
        <dbReference type="Proteomes" id="UP000639772"/>
    </source>
</evidence>
<comment type="caution">
    <text evidence="2">The sequence shown here is derived from an EMBL/GenBank/DDBJ whole genome shotgun (WGS) entry which is preliminary data.</text>
</comment>
<dbReference type="EMBL" id="JADCNM010000183">
    <property type="protein sequence ID" value="KAG0449470.1"/>
    <property type="molecule type" value="Genomic_DNA"/>
</dbReference>
<feature type="transmembrane region" description="Helical" evidence="1">
    <location>
        <begin position="53"/>
        <end position="73"/>
    </location>
</feature>
<evidence type="ECO:0000256" key="1">
    <source>
        <dbReference type="SAM" id="Phobius"/>
    </source>
</evidence>
<protein>
    <submittedName>
        <fullName evidence="2">Uncharacterized protein</fullName>
    </submittedName>
</protein>
<evidence type="ECO:0000313" key="2">
    <source>
        <dbReference type="EMBL" id="KAG0449470.1"/>
    </source>
</evidence>